<comment type="similarity">
    <text evidence="5">Belongs to the STT3 family.</text>
</comment>
<evidence type="ECO:0000259" key="18">
    <source>
        <dbReference type="Pfam" id="PF02516"/>
    </source>
</evidence>
<keyword evidence="8" id="KW-0808">Transferase</keyword>
<evidence type="ECO:0000256" key="5">
    <source>
        <dbReference type="ARBA" id="ARBA00010810"/>
    </source>
</evidence>
<evidence type="ECO:0000256" key="15">
    <source>
        <dbReference type="ARBA" id="ARBA00030679"/>
    </source>
</evidence>
<keyword evidence="10" id="KW-0479">Metal-binding</keyword>
<dbReference type="InterPro" id="IPR003674">
    <property type="entry name" value="Oligo_trans_STT3"/>
</dbReference>
<evidence type="ECO:0000256" key="9">
    <source>
        <dbReference type="ARBA" id="ARBA00022692"/>
    </source>
</evidence>
<dbReference type="EC" id="2.4.99.21" evidence="6"/>
<evidence type="ECO:0000256" key="13">
    <source>
        <dbReference type="ARBA" id="ARBA00023136"/>
    </source>
</evidence>
<evidence type="ECO:0000256" key="2">
    <source>
        <dbReference type="ARBA" id="ARBA00001946"/>
    </source>
</evidence>
<dbReference type="Pfam" id="PF02516">
    <property type="entry name" value="STT3"/>
    <property type="match status" value="1"/>
</dbReference>
<dbReference type="GO" id="GO:0016757">
    <property type="term" value="F:glycosyltransferase activity"/>
    <property type="evidence" value="ECO:0007669"/>
    <property type="project" value="UniProtKB-KW"/>
</dbReference>
<evidence type="ECO:0000256" key="3">
    <source>
        <dbReference type="ARBA" id="ARBA00004651"/>
    </source>
</evidence>
<evidence type="ECO:0000256" key="11">
    <source>
        <dbReference type="ARBA" id="ARBA00022842"/>
    </source>
</evidence>
<comment type="catalytic activity">
    <reaction evidence="16">
        <text>an archaeal dolichyl phosphooligosaccharide + [protein]-L-asparagine = an archaeal dolichyl phosphate + a glycoprotein with the oligosaccharide chain attached by N-beta-D-glycosyl linkage to a protein L-asparagine.</text>
        <dbReference type="EC" id="2.4.99.21"/>
    </reaction>
</comment>
<evidence type="ECO:0000256" key="17">
    <source>
        <dbReference type="SAM" id="Phobius"/>
    </source>
</evidence>
<organism evidence="19 20">
    <name type="scientific">Halobium palmae</name>
    <dbReference type="NCBI Taxonomy" id="1776492"/>
    <lineage>
        <taxon>Archaea</taxon>
        <taxon>Methanobacteriati</taxon>
        <taxon>Methanobacteriota</taxon>
        <taxon>Stenosarchaea group</taxon>
        <taxon>Halobacteria</taxon>
        <taxon>Halobacteriales</taxon>
        <taxon>Haloferacaceae</taxon>
        <taxon>Halobium</taxon>
    </lineage>
</organism>
<keyword evidence="7" id="KW-0328">Glycosyltransferase</keyword>
<comment type="caution">
    <text evidence="19">The sequence shown here is derived from an EMBL/GenBank/DDBJ whole genome shotgun (WGS) entry which is preliminary data.</text>
</comment>
<evidence type="ECO:0000313" key="19">
    <source>
        <dbReference type="EMBL" id="MFC6726563.1"/>
    </source>
</evidence>
<dbReference type="EMBL" id="JBHSWU010001217">
    <property type="protein sequence ID" value="MFC6726563.1"/>
    <property type="molecule type" value="Genomic_DNA"/>
</dbReference>
<keyword evidence="12 17" id="KW-1133">Transmembrane helix</keyword>
<feature type="transmembrane region" description="Helical" evidence="17">
    <location>
        <begin position="91"/>
        <end position="113"/>
    </location>
</feature>
<evidence type="ECO:0000256" key="6">
    <source>
        <dbReference type="ARBA" id="ARBA00012602"/>
    </source>
</evidence>
<keyword evidence="9 17" id="KW-0812">Transmembrane</keyword>
<accession>A0ABD5S4C1</accession>
<dbReference type="GO" id="GO:0005886">
    <property type="term" value="C:plasma membrane"/>
    <property type="evidence" value="ECO:0007669"/>
    <property type="project" value="UniProtKB-SubCell"/>
</dbReference>
<dbReference type="Proteomes" id="UP001596328">
    <property type="component" value="Unassembled WGS sequence"/>
</dbReference>
<dbReference type="AlphaFoldDB" id="A0ABD5S4C1"/>
<evidence type="ECO:0000256" key="8">
    <source>
        <dbReference type="ARBA" id="ARBA00022679"/>
    </source>
</evidence>
<evidence type="ECO:0000256" key="1">
    <source>
        <dbReference type="ARBA" id="ARBA00001936"/>
    </source>
</evidence>
<sequence length="137" mass="15042">MVAIVAVMLWIRLLSYDRFVRNGEVLFSGNDAWYHLREVQYTVRHWPQTMPFDPWTYFPFGTSTGQFGTLYDQLVATAALLVGLGSPSSTLVSKTLLVAPAVFGALTAIPVYFLGKRLGGRVAGLFGALILMLLPGT</sequence>
<dbReference type="InterPro" id="IPR048307">
    <property type="entry name" value="STT3_N"/>
</dbReference>
<dbReference type="PANTHER" id="PTHR13872:SF1">
    <property type="entry name" value="DOLICHYL-DIPHOSPHOOLIGOSACCHARIDE--PROTEIN GLYCOSYLTRANSFERASE SUBUNIT STT3B"/>
    <property type="match status" value="1"/>
</dbReference>
<evidence type="ECO:0000313" key="20">
    <source>
        <dbReference type="Proteomes" id="UP001596328"/>
    </source>
</evidence>
<evidence type="ECO:0000256" key="7">
    <source>
        <dbReference type="ARBA" id="ARBA00022676"/>
    </source>
</evidence>
<name>A0ABD5S4C1_9EURY</name>
<keyword evidence="14" id="KW-0464">Manganese</keyword>
<evidence type="ECO:0000256" key="14">
    <source>
        <dbReference type="ARBA" id="ARBA00023211"/>
    </source>
</evidence>
<feature type="transmembrane region" description="Helical" evidence="17">
    <location>
        <begin position="118"/>
        <end position="136"/>
    </location>
</feature>
<comment type="cofactor">
    <cofactor evidence="1">
        <name>Mn(2+)</name>
        <dbReference type="ChEBI" id="CHEBI:29035"/>
    </cofactor>
</comment>
<feature type="domain" description="Oligosaccharyl transferase STT3 N-terminal" evidence="18">
    <location>
        <begin position="19"/>
        <end position="136"/>
    </location>
</feature>
<gene>
    <name evidence="19" type="ORF">ACFQE1_19780</name>
</gene>
<keyword evidence="13 17" id="KW-0472">Membrane</keyword>
<feature type="non-terminal residue" evidence="19">
    <location>
        <position position="137"/>
    </location>
</feature>
<dbReference type="GO" id="GO:0046872">
    <property type="term" value="F:metal ion binding"/>
    <property type="evidence" value="ECO:0007669"/>
    <property type="project" value="UniProtKB-KW"/>
</dbReference>
<dbReference type="PANTHER" id="PTHR13872">
    <property type="entry name" value="DOLICHYL-DIPHOSPHOOLIGOSACCHARIDE--PROTEIN GLYCOSYLTRANSFERASE SUBUNIT"/>
    <property type="match status" value="1"/>
</dbReference>
<proteinExistence type="inferred from homology"/>
<comment type="pathway">
    <text evidence="4">Protein modification; protein glycosylation.</text>
</comment>
<evidence type="ECO:0000256" key="4">
    <source>
        <dbReference type="ARBA" id="ARBA00004922"/>
    </source>
</evidence>
<comment type="cofactor">
    <cofactor evidence="2">
        <name>Mg(2+)</name>
        <dbReference type="ChEBI" id="CHEBI:18420"/>
    </cofactor>
</comment>
<comment type="subcellular location">
    <subcellularLocation>
        <location evidence="3">Cell membrane</location>
        <topology evidence="3">Multi-pass membrane protein</topology>
    </subcellularLocation>
</comment>
<keyword evidence="11" id="KW-0460">Magnesium</keyword>
<reference evidence="19 20" key="1">
    <citation type="journal article" date="2019" name="Int. J. Syst. Evol. Microbiol.">
        <title>The Global Catalogue of Microorganisms (GCM) 10K type strain sequencing project: providing services to taxonomists for standard genome sequencing and annotation.</title>
        <authorList>
            <consortium name="The Broad Institute Genomics Platform"/>
            <consortium name="The Broad Institute Genome Sequencing Center for Infectious Disease"/>
            <person name="Wu L."/>
            <person name="Ma J."/>
        </authorList>
    </citation>
    <scope>NUCLEOTIDE SEQUENCE [LARGE SCALE GENOMIC DNA]</scope>
    <source>
        <strain evidence="19 20">NBRC 111368</strain>
    </source>
</reference>
<evidence type="ECO:0000256" key="12">
    <source>
        <dbReference type="ARBA" id="ARBA00022989"/>
    </source>
</evidence>
<protein>
    <recommendedName>
        <fullName evidence="6">dolichyl-phosphooligosaccharide-protein glycotransferase</fullName>
        <ecNumber evidence="6">2.4.99.21</ecNumber>
    </recommendedName>
    <alternativeName>
        <fullName evidence="15">Oligosaccharyl transferase</fullName>
    </alternativeName>
</protein>
<keyword evidence="20" id="KW-1185">Reference proteome</keyword>
<evidence type="ECO:0000256" key="16">
    <source>
        <dbReference type="ARBA" id="ARBA00034066"/>
    </source>
</evidence>
<evidence type="ECO:0000256" key="10">
    <source>
        <dbReference type="ARBA" id="ARBA00022723"/>
    </source>
</evidence>